<gene>
    <name evidence="1" type="ORF">NCTC11179_02239</name>
</gene>
<name>A0A378RQW4_MYROD</name>
<dbReference type="EMBL" id="UGQL01000001">
    <property type="protein sequence ID" value="STZ28671.1"/>
    <property type="molecule type" value="Genomic_DNA"/>
</dbReference>
<proteinExistence type="predicted"/>
<evidence type="ECO:0000313" key="2">
    <source>
        <dbReference type="Proteomes" id="UP000255024"/>
    </source>
</evidence>
<protein>
    <submittedName>
        <fullName evidence="1">Uncharacterized protein</fullName>
    </submittedName>
</protein>
<reference evidence="1 2" key="1">
    <citation type="submission" date="2018-06" db="EMBL/GenBank/DDBJ databases">
        <authorList>
            <consortium name="Pathogen Informatics"/>
            <person name="Doyle S."/>
        </authorList>
    </citation>
    <scope>NUCLEOTIDE SEQUENCE [LARGE SCALE GENOMIC DNA]</scope>
    <source>
        <strain evidence="1 2">NCTC11179</strain>
    </source>
</reference>
<accession>A0A378RQW4</accession>
<evidence type="ECO:0000313" key="1">
    <source>
        <dbReference type="EMBL" id="STZ28671.1"/>
    </source>
</evidence>
<keyword evidence="2" id="KW-1185">Reference proteome</keyword>
<dbReference type="RefSeq" id="WP_115091574.1">
    <property type="nucleotide sequence ID" value="NZ_CP068107.1"/>
</dbReference>
<dbReference type="Proteomes" id="UP000255024">
    <property type="component" value="Unassembled WGS sequence"/>
</dbReference>
<organism evidence="1 2">
    <name type="scientific">Myroides odoratus</name>
    <name type="common">Flavobacterium odoratum</name>
    <dbReference type="NCBI Taxonomy" id="256"/>
    <lineage>
        <taxon>Bacteria</taxon>
        <taxon>Pseudomonadati</taxon>
        <taxon>Bacteroidota</taxon>
        <taxon>Flavobacteriia</taxon>
        <taxon>Flavobacteriales</taxon>
        <taxon>Flavobacteriaceae</taxon>
        <taxon>Myroides</taxon>
    </lineage>
</organism>
<dbReference type="AlphaFoldDB" id="A0A378RQW4"/>
<sequence>MATDRNVKVYFSFLDKEMKYEVSNQIVQGNKRQAIRYTTAIKKVEGWFDTHYIITRTPQVLSPIVDNPYMESIMLTSSLWDELKLSIDRDGEIKKIVNLKAIQDYWTTLLKFKLLQMYTGTRILGLVAQLEEVLMNEELFRAKINQDSFFYYWIKHNIGEYVKNYNTGKYTKVGKTNHQYQIEQTEKGRTIQGKGKKKAAELDEIKRKWKLNIEEELDYEEQCDSVYDCNQALVQLVQKERYTQGSSVLYESTIIITKV</sequence>